<dbReference type="NCBIfam" id="TIGR00281">
    <property type="entry name" value="SMC-Scp complex subunit ScpB"/>
    <property type="match status" value="1"/>
</dbReference>
<dbReference type="PANTHER" id="PTHR34298:SF2">
    <property type="entry name" value="SEGREGATION AND CONDENSATION PROTEIN B"/>
    <property type="match status" value="1"/>
</dbReference>
<keyword evidence="2" id="KW-0132">Cell division</keyword>
<evidence type="ECO:0000256" key="3">
    <source>
        <dbReference type="ARBA" id="ARBA00022829"/>
    </source>
</evidence>
<evidence type="ECO:0000256" key="4">
    <source>
        <dbReference type="ARBA" id="ARBA00023306"/>
    </source>
</evidence>
<dbReference type="RefSeq" id="WP_133450696.1">
    <property type="nucleotide sequence ID" value="NZ_CP128470.1"/>
</dbReference>
<dbReference type="GO" id="GO:0051301">
    <property type="term" value="P:cell division"/>
    <property type="evidence" value="ECO:0007669"/>
    <property type="project" value="UniProtKB-KW"/>
</dbReference>
<evidence type="ECO:0000256" key="2">
    <source>
        <dbReference type="ARBA" id="ARBA00022618"/>
    </source>
</evidence>
<evidence type="ECO:0000256" key="1">
    <source>
        <dbReference type="ARBA" id="ARBA00022490"/>
    </source>
</evidence>
<dbReference type="EMBL" id="SCWF01000001">
    <property type="protein sequence ID" value="TDM15488.1"/>
    <property type="molecule type" value="Genomic_DNA"/>
</dbReference>
<keyword evidence="4" id="KW-0131">Cell cycle</keyword>
<dbReference type="SUPFAM" id="SSF46785">
    <property type="entry name" value="Winged helix' DNA-binding domain"/>
    <property type="match status" value="1"/>
</dbReference>
<sequence>MPEKIDIFEALLYAVGDEGLESERVESLLAITHDEVEQLAADFTSSVFQLRRYGGKWFLELRSDYTPYLVSLVDQQTERKLTQASMETLAIIAYNQPVTRSDVETLRGVNSDGPVRTLIERGLVAVKTEESRSQQLYTTDYFLQVFGLTSIEELPEDSETDTKEEMDLFFKSLTTKGE</sequence>
<evidence type="ECO:0000313" key="6">
    <source>
        <dbReference type="Proteomes" id="UP000294843"/>
    </source>
</evidence>
<comment type="caution">
    <text evidence="5">The sequence shown here is derived from an EMBL/GenBank/DDBJ whole genome shotgun (WGS) entry which is preliminary data.</text>
</comment>
<protein>
    <submittedName>
        <fullName evidence="5">SMC-Scp complex subunit ScpB</fullName>
    </submittedName>
</protein>
<dbReference type="InterPro" id="IPR005234">
    <property type="entry name" value="ScpB_csome_segregation"/>
</dbReference>
<keyword evidence="6" id="KW-1185">Reference proteome</keyword>
<dbReference type="OrthoDB" id="9806226at2"/>
<dbReference type="Gene3D" id="1.10.10.10">
    <property type="entry name" value="Winged helix-like DNA-binding domain superfamily/Winged helix DNA-binding domain"/>
    <property type="match status" value="2"/>
</dbReference>
<dbReference type="InterPro" id="IPR036390">
    <property type="entry name" value="WH_DNA-bd_sf"/>
</dbReference>
<dbReference type="GO" id="GO:0051304">
    <property type="term" value="P:chromosome separation"/>
    <property type="evidence" value="ECO:0007669"/>
    <property type="project" value="InterPro"/>
</dbReference>
<proteinExistence type="predicted"/>
<dbReference type="PIRSF" id="PIRSF019345">
    <property type="entry name" value="ScpB"/>
    <property type="match status" value="1"/>
</dbReference>
<evidence type="ECO:0000313" key="5">
    <source>
        <dbReference type="EMBL" id="TDM15488.1"/>
    </source>
</evidence>
<dbReference type="Proteomes" id="UP000294843">
    <property type="component" value="Unassembled WGS sequence"/>
</dbReference>
<gene>
    <name evidence="5" type="primary">scpB</name>
    <name evidence="5" type="ORF">ERX55_00875</name>
</gene>
<dbReference type="PANTHER" id="PTHR34298">
    <property type="entry name" value="SEGREGATION AND CONDENSATION PROTEIN B"/>
    <property type="match status" value="1"/>
</dbReference>
<keyword evidence="3" id="KW-0159">Chromosome partition</keyword>
<keyword evidence="1" id="KW-0963">Cytoplasm</keyword>
<dbReference type="AlphaFoldDB" id="A0A4R6C2J4"/>
<organism evidence="5 6">
    <name type="scientific">Macrococcus bovicus</name>
    <dbReference type="NCBI Taxonomy" id="69968"/>
    <lineage>
        <taxon>Bacteria</taxon>
        <taxon>Bacillati</taxon>
        <taxon>Bacillota</taxon>
        <taxon>Bacilli</taxon>
        <taxon>Bacillales</taxon>
        <taxon>Staphylococcaceae</taxon>
        <taxon>Macrococcus</taxon>
    </lineage>
</organism>
<accession>A0A4R6C2J4</accession>
<name>A0A4R6C2J4_9STAP</name>
<dbReference type="Pfam" id="PF04079">
    <property type="entry name" value="SMC_ScpB"/>
    <property type="match status" value="1"/>
</dbReference>
<reference evidence="5 6" key="1">
    <citation type="submission" date="2019-01" db="EMBL/GenBank/DDBJ databases">
        <title>Draft genome sequences of the type strains of six Macrococcus species.</title>
        <authorList>
            <person name="Mazhar S."/>
            <person name="Altermann E."/>
            <person name="Hill C."/>
            <person name="Mcauliffe O."/>
        </authorList>
    </citation>
    <scope>NUCLEOTIDE SEQUENCE [LARGE SCALE GENOMIC DNA]</scope>
    <source>
        <strain evidence="5 6">ATCC 51825</strain>
    </source>
</reference>
<dbReference type="InterPro" id="IPR036388">
    <property type="entry name" value="WH-like_DNA-bd_sf"/>
</dbReference>